<dbReference type="GO" id="GO:0008146">
    <property type="term" value="F:sulfotransferase activity"/>
    <property type="evidence" value="ECO:0007669"/>
    <property type="project" value="InterPro"/>
</dbReference>
<proteinExistence type="inferred from homology"/>
<dbReference type="PANTHER" id="PTHR12137:SF54">
    <property type="entry name" value="CARBOHYDRATE SULFOTRANSFERASE"/>
    <property type="match status" value="1"/>
</dbReference>
<name>A0AAN9B7R0_9CAEN</name>
<comment type="similarity">
    <text evidence="2 9">Belongs to the sulfotransferase 2 family.</text>
</comment>
<dbReference type="Proteomes" id="UP001374579">
    <property type="component" value="Unassembled WGS sequence"/>
</dbReference>
<comment type="subcellular location">
    <subcellularLocation>
        <location evidence="1 9">Golgi apparatus membrane</location>
        <topology evidence="1 9">Single-pass type II membrane protein</topology>
    </subcellularLocation>
</comment>
<evidence type="ECO:0000256" key="7">
    <source>
        <dbReference type="ARBA" id="ARBA00023136"/>
    </source>
</evidence>
<sequence length="439" mass="50977">MIICVMCQRILKRKRLLLYFLGLCLLVALFFRAENFHHKSSVEGVKKSEPYYAKISSQRLSSGKVAERLEERRRRMLEVCRHGNVSIITSDAASRFIFPTATSPTVLYCPVPAVASMYLRKLIAAANHLREAVNWKDRFHVRDVSEGYDKAVMFLFAREPYSRIFAAYVSKLWVPNQEFWRAAGGPIIGTVREDPPISDLACGHDVTFAELVRYVIVNAERGKRVHGIFTPVYQRCEVCHYNYDYIGHMETFSEDAAYILDTINVRVPADFEGLEDRDHAIVEDYVFQTYVTLAGDKGKCVDKYRLLLRVWRALQIRGSIIFSMRFPLPWKETFKLKRYELEILLTDAIQKSADVFAVQARKFDESERLSRRDLVTRSRVLQRKMALASAWSTVPMADRVKVRYLFDNEFKMFGYDPFLEEVFSQKVRVDIDIFDLATV</sequence>
<keyword evidence="3 9" id="KW-0808">Transferase</keyword>
<dbReference type="InterPro" id="IPR018011">
    <property type="entry name" value="Carb_sulfotrans_8-10"/>
</dbReference>
<keyword evidence="5" id="KW-1133">Transmembrane helix</keyword>
<keyword evidence="4" id="KW-0812">Transmembrane</keyword>
<keyword evidence="11" id="KW-1185">Reference proteome</keyword>
<evidence type="ECO:0000256" key="1">
    <source>
        <dbReference type="ARBA" id="ARBA00004323"/>
    </source>
</evidence>
<keyword evidence="8 9" id="KW-0325">Glycoprotein</keyword>
<evidence type="ECO:0000313" key="10">
    <source>
        <dbReference type="EMBL" id="KAK7100273.1"/>
    </source>
</evidence>
<dbReference type="EC" id="2.8.2.-" evidence="9"/>
<comment type="caution">
    <text evidence="10">The sequence shown here is derived from an EMBL/GenBank/DDBJ whole genome shotgun (WGS) entry which is preliminary data.</text>
</comment>
<organism evidence="10 11">
    <name type="scientific">Littorina saxatilis</name>
    <dbReference type="NCBI Taxonomy" id="31220"/>
    <lineage>
        <taxon>Eukaryota</taxon>
        <taxon>Metazoa</taxon>
        <taxon>Spiralia</taxon>
        <taxon>Lophotrochozoa</taxon>
        <taxon>Mollusca</taxon>
        <taxon>Gastropoda</taxon>
        <taxon>Caenogastropoda</taxon>
        <taxon>Littorinimorpha</taxon>
        <taxon>Littorinoidea</taxon>
        <taxon>Littorinidae</taxon>
        <taxon>Littorina</taxon>
    </lineage>
</organism>
<evidence type="ECO:0000256" key="2">
    <source>
        <dbReference type="ARBA" id="ARBA00006339"/>
    </source>
</evidence>
<keyword evidence="9" id="KW-0735">Signal-anchor</keyword>
<gene>
    <name evidence="10" type="ORF">V1264_023254</name>
</gene>
<evidence type="ECO:0000256" key="6">
    <source>
        <dbReference type="ARBA" id="ARBA00023034"/>
    </source>
</evidence>
<evidence type="ECO:0000256" key="5">
    <source>
        <dbReference type="ARBA" id="ARBA00022989"/>
    </source>
</evidence>
<keyword evidence="6 9" id="KW-0333">Golgi apparatus</keyword>
<dbReference type="PANTHER" id="PTHR12137">
    <property type="entry name" value="CARBOHYDRATE SULFOTRANSFERASE"/>
    <property type="match status" value="1"/>
</dbReference>
<evidence type="ECO:0000313" key="11">
    <source>
        <dbReference type="Proteomes" id="UP001374579"/>
    </source>
</evidence>
<evidence type="ECO:0000256" key="3">
    <source>
        <dbReference type="ARBA" id="ARBA00022679"/>
    </source>
</evidence>
<reference evidence="10 11" key="1">
    <citation type="submission" date="2024-02" db="EMBL/GenBank/DDBJ databases">
        <title>Chromosome-scale genome assembly of the rough periwinkle Littorina saxatilis.</title>
        <authorList>
            <person name="De Jode A."/>
            <person name="Faria R."/>
            <person name="Formenti G."/>
            <person name="Sims Y."/>
            <person name="Smith T.P."/>
            <person name="Tracey A."/>
            <person name="Wood J.M.D."/>
            <person name="Zagrodzka Z.B."/>
            <person name="Johannesson K."/>
            <person name="Butlin R.K."/>
            <person name="Leder E.H."/>
        </authorList>
    </citation>
    <scope>NUCLEOTIDE SEQUENCE [LARGE SCALE GENOMIC DNA]</scope>
    <source>
        <strain evidence="10">Snail1</strain>
        <tissue evidence="10">Muscle</tissue>
    </source>
</reference>
<dbReference type="AlphaFoldDB" id="A0AAN9B7R0"/>
<dbReference type="Pfam" id="PF03567">
    <property type="entry name" value="Sulfotransfer_2"/>
    <property type="match status" value="1"/>
</dbReference>
<keyword evidence="9" id="KW-0119">Carbohydrate metabolism</keyword>
<evidence type="ECO:0000256" key="9">
    <source>
        <dbReference type="RuleBase" id="RU364020"/>
    </source>
</evidence>
<evidence type="ECO:0000256" key="4">
    <source>
        <dbReference type="ARBA" id="ARBA00022692"/>
    </source>
</evidence>
<keyword evidence="7" id="KW-0472">Membrane</keyword>
<protein>
    <recommendedName>
        <fullName evidence="9">Carbohydrate sulfotransferase</fullName>
        <ecNumber evidence="9">2.8.2.-</ecNumber>
    </recommendedName>
</protein>
<dbReference type="EMBL" id="JBAMIC010000011">
    <property type="protein sequence ID" value="KAK7100273.1"/>
    <property type="molecule type" value="Genomic_DNA"/>
</dbReference>
<dbReference type="GO" id="GO:0000139">
    <property type="term" value="C:Golgi membrane"/>
    <property type="evidence" value="ECO:0007669"/>
    <property type="project" value="UniProtKB-SubCell"/>
</dbReference>
<dbReference type="InterPro" id="IPR005331">
    <property type="entry name" value="Sulfotransferase"/>
</dbReference>
<dbReference type="GO" id="GO:0016051">
    <property type="term" value="P:carbohydrate biosynthetic process"/>
    <property type="evidence" value="ECO:0007669"/>
    <property type="project" value="InterPro"/>
</dbReference>
<accession>A0AAN9B7R0</accession>
<evidence type="ECO:0000256" key="8">
    <source>
        <dbReference type="ARBA" id="ARBA00023180"/>
    </source>
</evidence>